<feature type="compositionally biased region" description="Basic and acidic residues" evidence="1">
    <location>
        <begin position="42"/>
        <end position="51"/>
    </location>
</feature>
<evidence type="ECO:0000256" key="1">
    <source>
        <dbReference type="SAM" id="MobiDB-lite"/>
    </source>
</evidence>
<proteinExistence type="predicted"/>
<reference evidence="2 3" key="1">
    <citation type="journal article" date="2014" name="Agronomy (Basel)">
        <title>A Draft Genome Sequence for Ensete ventricosum, the Drought-Tolerant Tree Against Hunger.</title>
        <authorList>
            <person name="Harrison J."/>
            <person name="Moore K.A."/>
            <person name="Paszkiewicz K."/>
            <person name="Jones T."/>
            <person name="Grant M."/>
            <person name="Ambacheew D."/>
            <person name="Muzemil S."/>
            <person name="Studholme D.J."/>
        </authorList>
    </citation>
    <scope>NUCLEOTIDE SEQUENCE [LARGE SCALE GENOMIC DNA]</scope>
</reference>
<evidence type="ECO:0000313" key="3">
    <source>
        <dbReference type="Proteomes" id="UP000287651"/>
    </source>
</evidence>
<comment type="caution">
    <text evidence="2">The sequence shown here is derived from an EMBL/GenBank/DDBJ whole genome shotgun (WGS) entry which is preliminary data.</text>
</comment>
<feature type="compositionally biased region" description="Basic residues" evidence="1">
    <location>
        <begin position="52"/>
        <end position="64"/>
    </location>
</feature>
<dbReference type="EMBL" id="AMZH03007728">
    <property type="protein sequence ID" value="RRT60574.1"/>
    <property type="molecule type" value="Genomic_DNA"/>
</dbReference>
<gene>
    <name evidence="2" type="ORF">B296_00017652</name>
</gene>
<feature type="compositionally biased region" description="Basic and acidic residues" evidence="1">
    <location>
        <begin position="65"/>
        <end position="78"/>
    </location>
</feature>
<sequence length="110" mass="12996">MGGTYQSAKLLVRGPVVIWWYRQNRPSAVDFSCSQSIEGEIDHRRSIEGEKGKKKKKKRKRRRRGKEERRRRGEEERSTSLPARCRCPRPRAIFLLREDGCLPTRGERSR</sequence>
<protein>
    <submittedName>
        <fullName evidence="2">Uncharacterized protein</fullName>
    </submittedName>
</protein>
<organism evidence="2 3">
    <name type="scientific">Ensete ventricosum</name>
    <name type="common">Abyssinian banana</name>
    <name type="synonym">Musa ensete</name>
    <dbReference type="NCBI Taxonomy" id="4639"/>
    <lineage>
        <taxon>Eukaryota</taxon>
        <taxon>Viridiplantae</taxon>
        <taxon>Streptophyta</taxon>
        <taxon>Embryophyta</taxon>
        <taxon>Tracheophyta</taxon>
        <taxon>Spermatophyta</taxon>
        <taxon>Magnoliopsida</taxon>
        <taxon>Liliopsida</taxon>
        <taxon>Zingiberales</taxon>
        <taxon>Musaceae</taxon>
        <taxon>Ensete</taxon>
    </lineage>
</organism>
<evidence type="ECO:0000313" key="2">
    <source>
        <dbReference type="EMBL" id="RRT60574.1"/>
    </source>
</evidence>
<accession>A0A426Z9B5</accession>
<feature type="region of interest" description="Disordered" evidence="1">
    <location>
        <begin position="42"/>
        <end position="82"/>
    </location>
</feature>
<dbReference type="AlphaFoldDB" id="A0A426Z9B5"/>
<dbReference type="Proteomes" id="UP000287651">
    <property type="component" value="Unassembled WGS sequence"/>
</dbReference>
<name>A0A426Z9B5_ENSVE</name>